<dbReference type="RefSeq" id="WP_156315531.1">
    <property type="nucleotide sequence ID" value="NZ_BAUW01000111.1"/>
</dbReference>
<organism evidence="1 2">
    <name type="scientific">Mesobacillus boroniphilus JCM 21738</name>
    <dbReference type="NCBI Taxonomy" id="1294265"/>
    <lineage>
        <taxon>Bacteria</taxon>
        <taxon>Bacillati</taxon>
        <taxon>Bacillota</taxon>
        <taxon>Bacilli</taxon>
        <taxon>Bacillales</taxon>
        <taxon>Bacillaceae</taxon>
        <taxon>Mesobacillus</taxon>
    </lineage>
</organism>
<name>W4RU80_9BACI</name>
<sequence>MQNKGFSIKRSFFVHVDKYLNVVGAAMILDMLTTDKVENMIDKYLAKYYGIIVGQQYK</sequence>
<comment type="caution">
    <text evidence="1">The sequence shown here is derived from an EMBL/GenBank/DDBJ whole genome shotgun (WGS) entry which is preliminary data.</text>
</comment>
<dbReference type="EMBL" id="BAUW01000111">
    <property type="protein sequence ID" value="GAE47955.1"/>
    <property type="molecule type" value="Genomic_DNA"/>
</dbReference>
<accession>W4RU80</accession>
<protein>
    <submittedName>
        <fullName evidence="1">Uncharacterized protein</fullName>
    </submittedName>
</protein>
<proteinExistence type="predicted"/>
<keyword evidence="2" id="KW-1185">Reference proteome</keyword>
<evidence type="ECO:0000313" key="1">
    <source>
        <dbReference type="EMBL" id="GAE47955.1"/>
    </source>
</evidence>
<gene>
    <name evidence="1" type="ORF">JCM21738_5002</name>
</gene>
<reference evidence="1 2" key="1">
    <citation type="submission" date="2013-12" db="EMBL/GenBank/DDBJ databases">
        <title>NBRP : Genome information of microbial organism related human and environment.</title>
        <authorList>
            <person name="Hattori M."/>
            <person name="Oshima K."/>
            <person name="Inaba H."/>
            <person name="Suda W."/>
            <person name="Sakamoto M."/>
            <person name="Iino T."/>
            <person name="Kitahara M."/>
            <person name="Oshida Y."/>
            <person name="Iida T."/>
            <person name="Kudo T."/>
            <person name="Itoh T."/>
            <person name="Ahmed I."/>
            <person name="Ohkuma M."/>
        </authorList>
    </citation>
    <scope>NUCLEOTIDE SEQUENCE [LARGE SCALE GENOMIC DNA]</scope>
    <source>
        <strain evidence="1 2">JCM 21738</strain>
    </source>
</reference>
<dbReference type="AlphaFoldDB" id="W4RU80"/>
<dbReference type="Proteomes" id="UP000018949">
    <property type="component" value="Unassembled WGS sequence"/>
</dbReference>
<evidence type="ECO:0000313" key="2">
    <source>
        <dbReference type="Proteomes" id="UP000018949"/>
    </source>
</evidence>